<evidence type="ECO:0000313" key="1">
    <source>
        <dbReference type="Proteomes" id="UP000095286"/>
    </source>
</evidence>
<sequence length="754" mass="86727">MEIKKYNEDFVVPRVIETTAFLKERVDLLKDIYDAIGSKVAGDVKPNMPRTIMQRLPRHMRRRAMSHNVKRLPRNMRGFGMMSLAKTKHRKKAPSRFWRRRPRNLLKNYIQRQRLFRWLESHVWHAKRFAMKAVWGYKIAFKSFQKSYRAIYRSATTHSTVCDISYMRCLQITGPSQQHLIQHLAPLTAKGKLTSFGYKPALDGGQEETILLYKPESYPLNFIGPARYLWALEEKTNKICLYLWVHPSIFGKLFESLTSLFDLIYVESETKETKPLSFEDFDRLSNSPQPNQFKGTQNINVTDMSDVLDRFRLCGPRALNVLSRSVVERSSHSTFQTIANLTPGNLPKNKVYCSDVKVALNSIKIPLNPLLGGLKDSQGMVCMKVASDDKEVVSVYLVSRKTKCDGQRSAFDGVDVVVPRQGSRLLWRNIQMASGHVSGLHSLNHLTFEGRQFVFPDDVPDSLISGVESKKELIELTAQYEKRPWNRRKQFWSKFSIKYPFTFEWERLVGEWQHLNKHPLTNQIFVVRERAILSMLSNWWKGKGTLADDFLSTYSSALIPIAITSQCRGLPKRFALICSIESEEDVKKGMFSFKSHQLQPLDTKESISSVRSGIDNEISEGNYDWFPVSLSEMFPSESAFKLSKAVALRKGKKEKRTRHAARQDKRRSTERIERQQKDNVMYAKSSCDRSIIGRIVRGDYSFSQGIGHAYGYVSVASLSSCHLHKKKVLFRNTNSSNYFVATMEILTSSLLDGL</sequence>
<organism evidence="1 2">
    <name type="scientific">Rhabditophanes sp. KR3021</name>
    <dbReference type="NCBI Taxonomy" id="114890"/>
    <lineage>
        <taxon>Eukaryota</taxon>
        <taxon>Metazoa</taxon>
        <taxon>Ecdysozoa</taxon>
        <taxon>Nematoda</taxon>
        <taxon>Chromadorea</taxon>
        <taxon>Rhabditida</taxon>
        <taxon>Tylenchina</taxon>
        <taxon>Panagrolaimomorpha</taxon>
        <taxon>Strongyloidoidea</taxon>
        <taxon>Alloionematidae</taxon>
        <taxon>Rhabditophanes</taxon>
    </lineage>
</organism>
<proteinExistence type="predicted"/>
<protein>
    <submittedName>
        <fullName evidence="2">Ribonucleases P/MRP protein subunit POP1</fullName>
    </submittedName>
</protein>
<evidence type="ECO:0000313" key="2">
    <source>
        <dbReference type="WBParaSite" id="RSKR_0000081500.1"/>
    </source>
</evidence>
<accession>A0AC35TID3</accession>
<reference evidence="2" key="1">
    <citation type="submission" date="2016-11" db="UniProtKB">
        <authorList>
            <consortium name="WormBaseParasite"/>
        </authorList>
    </citation>
    <scope>IDENTIFICATION</scope>
    <source>
        <strain evidence="2">KR3021</strain>
    </source>
</reference>
<name>A0AC35TID3_9BILA</name>
<dbReference type="Proteomes" id="UP000095286">
    <property type="component" value="Unplaced"/>
</dbReference>
<dbReference type="WBParaSite" id="RSKR_0000081500.1">
    <property type="protein sequence ID" value="RSKR_0000081500.1"/>
    <property type="gene ID" value="RSKR_0000081500"/>
</dbReference>